<organism evidence="2 3">
    <name type="scientific">Eumeta variegata</name>
    <name type="common">Bagworm moth</name>
    <name type="synonym">Eumeta japonica</name>
    <dbReference type="NCBI Taxonomy" id="151549"/>
    <lineage>
        <taxon>Eukaryota</taxon>
        <taxon>Metazoa</taxon>
        <taxon>Ecdysozoa</taxon>
        <taxon>Arthropoda</taxon>
        <taxon>Hexapoda</taxon>
        <taxon>Insecta</taxon>
        <taxon>Pterygota</taxon>
        <taxon>Neoptera</taxon>
        <taxon>Endopterygota</taxon>
        <taxon>Lepidoptera</taxon>
        <taxon>Glossata</taxon>
        <taxon>Ditrysia</taxon>
        <taxon>Tineoidea</taxon>
        <taxon>Psychidae</taxon>
        <taxon>Oiketicinae</taxon>
        <taxon>Eumeta</taxon>
    </lineage>
</organism>
<dbReference type="AlphaFoldDB" id="A0A4C1TEC6"/>
<evidence type="ECO:0000256" key="1">
    <source>
        <dbReference type="SAM" id="MobiDB-lite"/>
    </source>
</evidence>
<proteinExistence type="predicted"/>
<keyword evidence="3" id="KW-1185">Reference proteome</keyword>
<name>A0A4C1TEC6_EUMVA</name>
<protein>
    <submittedName>
        <fullName evidence="2">Uncharacterized protein</fullName>
    </submittedName>
</protein>
<reference evidence="2 3" key="1">
    <citation type="journal article" date="2019" name="Commun. Biol.">
        <title>The bagworm genome reveals a unique fibroin gene that provides high tensile strength.</title>
        <authorList>
            <person name="Kono N."/>
            <person name="Nakamura H."/>
            <person name="Ohtoshi R."/>
            <person name="Tomita M."/>
            <person name="Numata K."/>
            <person name="Arakawa K."/>
        </authorList>
    </citation>
    <scope>NUCLEOTIDE SEQUENCE [LARGE SCALE GENOMIC DNA]</scope>
</reference>
<feature type="region of interest" description="Disordered" evidence="1">
    <location>
        <begin position="47"/>
        <end position="69"/>
    </location>
</feature>
<evidence type="ECO:0000313" key="3">
    <source>
        <dbReference type="Proteomes" id="UP000299102"/>
    </source>
</evidence>
<sequence>MWPTYCSLLLGGGSRDQHMHSSVITFYPSLPTVDRYTQEADTRPAVDVTHSPARGQPASRRGRPRSAFGGPCECKLDNPSGAAAVSAAASVMDGRECAARYRAGAPRDSVLHSHVPPKNIYRSDANNEPMRLLKYYLLRVMQRICI</sequence>
<dbReference type="EMBL" id="BGZK01000047">
    <property type="protein sequence ID" value="GBP11798.1"/>
    <property type="molecule type" value="Genomic_DNA"/>
</dbReference>
<accession>A0A4C1TEC6</accession>
<evidence type="ECO:0000313" key="2">
    <source>
        <dbReference type="EMBL" id="GBP11798.1"/>
    </source>
</evidence>
<comment type="caution">
    <text evidence="2">The sequence shown here is derived from an EMBL/GenBank/DDBJ whole genome shotgun (WGS) entry which is preliminary data.</text>
</comment>
<gene>
    <name evidence="2" type="ORF">EVAR_77884_1</name>
</gene>
<dbReference type="Proteomes" id="UP000299102">
    <property type="component" value="Unassembled WGS sequence"/>
</dbReference>